<gene>
    <name evidence="9" type="ORF">CLI71_12500</name>
</gene>
<comment type="subcellular location">
    <subcellularLocation>
        <location evidence="1">Cell membrane</location>
        <topology evidence="1">Multi-pass membrane protein</topology>
    </subcellularLocation>
</comment>
<feature type="transmembrane region" description="Helical" evidence="7">
    <location>
        <begin position="133"/>
        <end position="158"/>
    </location>
</feature>
<feature type="transmembrane region" description="Helical" evidence="7">
    <location>
        <begin position="16"/>
        <end position="37"/>
    </location>
</feature>
<feature type="transmembrane region" description="Helical" evidence="7">
    <location>
        <begin position="49"/>
        <end position="73"/>
    </location>
</feature>
<dbReference type="AlphaFoldDB" id="A0A2A6EB57"/>
<evidence type="ECO:0000256" key="5">
    <source>
        <dbReference type="ARBA" id="ARBA00022989"/>
    </source>
</evidence>
<keyword evidence="2" id="KW-1003">Cell membrane</keyword>
<protein>
    <submittedName>
        <fullName evidence="9">Metal-dependent hydrolase</fullName>
    </submittedName>
</protein>
<dbReference type="EMBL" id="NSLY01000079">
    <property type="protein sequence ID" value="PDP56960.1"/>
    <property type="molecule type" value="Genomic_DNA"/>
</dbReference>
<evidence type="ECO:0000256" key="4">
    <source>
        <dbReference type="ARBA" id="ARBA00022692"/>
    </source>
</evidence>
<sequence length="464" mass="53914">NLISNSAYLFTADLEVVNAAIITLCLSALIAYIEAVIFKVVEKIKLFRVSYVCIVGFIHNLFIIFDYFCLVNFQTTINQDKIDIIAETDSAEIVSFLITYVSIYTVLLILLCLFAFNYLLFRISTLLYYRKQCLNALLGLALLGSVIYGITAFNYVVYHNGRNVPQYTAPTRVAYSVYLMKQREAEIENLSVLCKRVKAEATKEKTNIIVLIGESYSLYHSSLYGYKLETTPNMTVRYKNGELLFLRNAITISDFTHGAMESVFSLDSLRTQFTSKPLFPSCFKNAGYFTSMYDNQYFVKPQMNFLSNASVSEAMFNKRNTKRYKYDGDMIKDIQVENKPTLYVIHLQGQHYTYNARYPKSFEYFTPSQYDSKRFTDEQRLHLSEYDNVTRYNDYVVNELIKKFENTNTILIYFSDHGEELYEQSDYNGHGNSPFVKDLSYQIRVPFIVWMSKSYKAANMELFE</sequence>
<dbReference type="InterPro" id="IPR017850">
    <property type="entry name" value="Alkaline_phosphatase_core_sf"/>
</dbReference>
<evidence type="ECO:0000256" key="1">
    <source>
        <dbReference type="ARBA" id="ARBA00004651"/>
    </source>
</evidence>
<feature type="domain" description="Sulfatase N-terminal" evidence="8">
    <location>
        <begin position="207"/>
        <end position="457"/>
    </location>
</feature>
<keyword evidence="5 7" id="KW-1133">Transmembrane helix</keyword>
<dbReference type="InterPro" id="IPR058130">
    <property type="entry name" value="PEA_transf_C"/>
</dbReference>
<evidence type="ECO:0000256" key="2">
    <source>
        <dbReference type="ARBA" id="ARBA00022475"/>
    </source>
</evidence>
<feature type="transmembrane region" description="Helical" evidence="7">
    <location>
        <begin position="93"/>
        <end position="121"/>
    </location>
</feature>
<evidence type="ECO:0000256" key="6">
    <source>
        <dbReference type="ARBA" id="ARBA00023136"/>
    </source>
</evidence>
<name>A0A2A6EB57_PREIN</name>
<dbReference type="RefSeq" id="WP_097551292.1">
    <property type="nucleotide sequence ID" value="NZ_NSLY01000079.1"/>
</dbReference>
<evidence type="ECO:0000313" key="9">
    <source>
        <dbReference type="EMBL" id="PDP56960.1"/>
    </source>
</evidence>
<keyword evidence="3" id="KW-0808">Transferase</keyword>
<evidence type="ECO:0000259" key="8">
    <source>
        <dbReference type="Pfam" id="PF00884"/>
    </source>
</evidence>
<dbReference type="InterPro" id="IPR040423">
    <property type="entry name" value="PEA_transferase"/>
</dbReference>
<dbReference type="CDD" id="cd16017">
    <property type="entry name" value="LptA"/>
    <property type="match status" value="1"/>
</dbReference>
<proteinExistence type="predicted"/>
<accession>A0A2A6EB57</accession>
<dbReference type="Proteomes" id="UP000219058">
    <property type="component" value="Unassembled WGS sequence"/>
</dbReference>
<dbReference type="Gene3D" id="3.40.720.10">
    <property type="entry name" value="Alkaline Phosphatase, subunit A"/>
    <property type="match status" value="1"/>
</dbReference>
<dbReference type="GO" id="GO:0016776">
    <property type="term" value="F:phosphotransferase activity, phosphate group as acceptor"/>
    <property type="evidence" value="ECO:0007669"/>
    <property type="project" value="TreeGrafter"/>
</dbReference>
<dbReference type="PANTHER" id="PTHR30443">
    <property type="entry name" value="INNER MEMBRANE PROTEIN"/>
    <property type="match status" value="1"/>
</dbReference>
<dbReference type="GO" id="GO:0005886">
    <property type="term" value="C:plasma membrane"/>
    <property type="evidence" value="ECO:0007669"/>
    <property type="project" value="UniProtKB-SubCell"/>
</dbReference>
<keyword evidence="9" id="KW-0378">Hydrolase</keyword>
<dbReference type="InterPro" id="IPR000917">
    <property type="entry name" value="Sulfatase_N"/>
</dbReference>
<organism evidence="9 10">
    <name type="scientific">Prevotella intermedia</name>
    <dbReference type="NCBI Taxonomy" id="28131"/>
    <lineage>
        <taxon>Bacteria</taxon>
        <taxon>Pseudomonadati</taxon>
        <taxon>Bacteroidota</taxon>
        <taxon>Bacteroidia</taxon>
        <taxon>Bacteroidales</taxon>
        <taxon>Prevotellaceae</taxon>
        <taxon>Prevotella</taxon>
    </lineage>
</organism>
<dbReference type="Pfam" id="PF00884">
    <property type="entry name" value="Sulfatase"/>
    <property type="match status" value="1"/>
</dbReference>
<evidence type="ECO:0000313" key="10">
    <source>
        <dbReference type="Proteomes" id="UP000219058"/>
    </source>
</evidence>
<dbReference type="GO" id="GO:0009244">
    <property type="term" value="P:lipopolysaccharide core region biosynthetic process"/>
    <property type="evidence" value="ECO:0007669"/>
    <property type="project" value="TreeGrafter"/>
</dbReference>
<feature type="non-terminal residue" evidence="9">
    <location>
        <position position="1"/>
    </location>
</feature>
<dbReference type="PANTHER" id="PTHR30443:SF2">
    <property type="entry name" value="PHOSPHOETHANOLAMINE TRANSFERASE EPTC"/>
    <property type="match status" value="1"/>
</dbReference>
<keyword evidence="6 7" id="KW-0472">Membrane</keyword>
<dbReference type="SUPFAM" id="SSF53649">
    <property type="entry name" value="Alkaline phosphatase-like"/>
    <property type="match status" value="1"/>
</dbReference>
<evidence type="ECO:0000256" key="3">
    <source>
        <dbReference type="ARBA" id="ARBA00022679"/>
    </source>
</evidence>
<comment type="caution">
    <text evidence="9">The sequence shown here is derived from an EMBL/GenBank/DDBJ whole genome shotgun (WGS) entry which is preliminary data.</text>
</comment>
<dbReference type="GO" id="GO:0016787">
    <property type="term" value="F:hydrolase activity"/>
    <property type="evidence" value="ECO:0007669"/>
    <property type="project" value="UniProtKB-KW"/>
</dbReference>
<feature type="non-terminal residue" evidence="9">
    <location>
        <position position="464"/>
    </location>
</feature>
<evidence type="ECO:0000256" key="7">
    <source>
        <dbReference type="SAM" id="Phobius"/>
    </source>
</evidence>
<reference evidence="9 10" key="1">
    <citation type="submission" date="2017-09" db="EMBL/GenBank/DDBJ databases">
        <title>Phase variable restriction modification systems are present in the genome sequences of periodontal pathogens Prevotella intermedia, Tannerella forsythia and Porphyromonas gingivalis.</title>
        <authorList>
            <person name="Haigh R.D."/>
            <person name="Crawford L."/>
            <person name="Ralph J."/>
            <person name="Wanford J."/>
            <person name="Vartoukian S.R."/>
            <person name="Hijazib K."/>
            <person name="Wade W."/>
            <person name="Oggioni M.R."/>
        </authorList>
    </citation>
    <scope>NUCLEOTIDE SEQUENCE [LARGE SCALE GENOMIC DNA]</scope>
    <source>
        <strain evidence="9 10">WW2834</strain>
    </source>
</reference>
<keyword evidence="4 7" id="KW-0812">Transmembrane</keyword>